<evidence type="ECO:0000256" key="4">
    <source>
        <dbReference type="ARBA" id="ARBA00023239"/>
    </source>
</evidence>
<evidence type="ECO:0000256" key="1">
    <source>
        <dbReference type="ARBA" id="ARBA00004761"/>
    </source>
</evidence>
<dbReference type="InterPro" id="IPR013785">
    <property type="entry name" value="Aldolase_TIM"/>
</dbReference>
<comment type="subunit">
    <text evidence="3">Homotrimer.</text>
</comment>
<keyword evidence="7" id="KW-1185">Reference proteome</keyword>
<dbReference type="Gene3D" id="3.20.20.70">
    <property type="entry name" value="Aldolase class I"/>
    <property type="match status" value="1"/>
</dbReference>
<dbReference type="EMBL" id="JBDNCH010000002">
    <property type="protein sequence ID" value="MEN9061326.1"/>
    <property type="molecule type" value="Genomic_DNA"/>
</dbReference>
<accession>A0AAW9SLK1</accession>
<comment type="similarity">
    <text evidence="2">Belongs to the KHG/KDPG aldolase family.</text>
</comment>
<evidence type="ECO:0000313" key="6">
    <source>
        <dbReference type="EMBL" id="MEN9061326.1"/>
    </source>
</evidence>
<name>A0AAW9SLK1_9RHOB</name>
<sequence length="201" mass="20688">MTRDIIAILRGLTPDEAEPMAEALIAAGITRIEVPLNSPQPFDSIARMIAVAGSDAVIGAGTVLDPADVLQLAQIGARMVVSPDCNPRVIVATKGAGLLSYPGVFTATEAFTALRNGADGLKFFPAFKLGLDGFSALKAVLPAEAPTYAVGGVGPENFADWRRAGITGFGIGSNLYKPGRPVAEVAARATEMVAAFDAAFA</sequence>
<dbReference type="PANTHER" id="PTHR30246:SF1">
    <property type="entry name" value="2-DEHYDRO-3-DEOXY-6-PHOSPHOGALACTONATE ALDOLASE-RELATED"/>
    <property type="match status" value="1"/>
</dbReference>
<organism evidence="6 7">
    <name type="scientific">Ponticoccus litoralis</name>
    <dbReference type="NCBI Taxonomy" id="422297"/>
    <lineage>
        <taxon>Bacteria</taxon>
        <taxon>Pseudomonadati</taxon>
        <taxon>Pseudomonadota</taxon>
        <taxon>Alphaproteobacteria</taxon>
        <taxon>Rhodobacterales</taxon>
        <taxon>Roseobacteraceae</taxon>
        <taxon>Ponticoccus</taxon>
    </lineage>
</organism>
<dbReference type="CDD" id="cd00452">
    <property type="entry name" value="KDPG_aldolase"/>
    <property type="match status" value="1"/>
</dbReference>
<gene>
    <name evidence="6" type="ORF">ABFB10_09995</name>
</gene>
<dbReference type="Proteomes" id="UP001428774">
    <property type="component" value="Unassembled WGS sequence"/>
</dbReference>
<dbReference type="EC" id="4.1.2.21" evidence="6"/>
<dbReference type="NCBIfam" id="NF006600">
    <property type="entry name" value="PRK09140.1"/>
    <property type="match status" value="1"/>
</dbReference>
<dbReference type="SUPFAM" id="SSF51569">
    <property type="entry name" value="Aldolase"/>
    <property type="match status" value="1"/>
</dbReference>
<evidence type="ECO:0000313" key="7">
    <source>
        <dbReference type="Proteomes" id="UP001428774"/>
    </source>
</evidence>
<protein>
    <submittedName>
        <fullName evidence="6">2-dehydro-3-deoxy-6-phosphogalactonate aldolase</fullName>
        <ecNumber evidence="6">4.1.2.21</ecNumber>
    </submittedName>
</protein>
<dbReference type="InterPro" id="IPR031338">
    <property type="entry name" value="KDPG/KHG_AS_2"/>
</dbReference>
<comment type="pathway">
    <text evidence="1">Carbohydrate acid metabolism.</text>
</comment>
<dbReference type="PANTHER" id="PTHR30246">
    <property type="entry name" value="2-KETO-3-DEOXY-6-PHOSPHOGLUCONATE ALDOLASE"/>
    <property type="match status" value="1"/>
</dbReference>
<dbReference type="InterPro" id="IPR000887">
    <property type="entry name" value="Aldlse_KDPG_KHG"/>
</dbReference>
<dbReference type="PROSITE" id="PS00160">
    <property type="entry name" value="ALDOLASE_KDPG_KHG_2"/>
    <property type="match status" value="1"/>
</dbReference>
<dbReference type="RefSeq" id="WP_347166411.1">
    <property type="nucleotide sequence ID" value="NZ_JBDNCH010000002.1"/>
</dbReference>
<evidence type="ECO:0000256" key="5">
    <source>
        <dbReference type="ARBA" id="ARBA00023277"/>
    </source>
</evidence>
<evidence type="ECO:0000256" key="3">
    <source>
        <dbReference type="ARBA" id="ARBA00011233"/>
    </source>
</evidence>
<comment type="caution">
    <text evidence="6">The sequence shown here is derived from an EMBL/GenBank/DDBJ whole genome shotgun (WGS) entry which is preliminary data.</text>
</comment>
<keyword evidence="5" id="KW-0119">Carbohydrate metabolism</keyword>
<dbReference type="GO" id="GO:0008674">
    <property type="term" value="F:2-dehydro-3-deoxy-6-phosphogalactonate aldolase activity"/>
    <property type="evidence" value="ECO:0007669"/>
    <property type="project" value="UniProtKB-EC"/>
</dbReference>
<reference evidence="6 7" key="1">
    <citation type="submission" date="2024-05" db="EMBL/GenBank/DDBJ databases">
        <title>Genome sequence of Ponticoccus litoralis KCCM 90028.</title>
        <authorList>
            <person name="Kim J.M."/>
            <person name="Lee J.K."/>
            <person name="Choi B.J."/>
            <person name="Bayburt H."/>
            <person name="Baek J.H."/>
            <person name="Jeon C.O."/>
        </authorList>
    </citation>
    <scope>NUCLEOTIDE SEQUENCE [LARGE SCALE GENOMIC DNA]</scope>
    <source>
        <strain evidence="6 7">KCCM 90028</strain>
    </source>
</reference>
<dbReference type="AlphaFoldDB" id="A0AAW9SLK1"/>
<keyword evidence="4 6" id="KW-0456">Lyase</keyword>
<proteinExistence type="inferred from homology"/>
<evidence type="ECO:0000256" key="2">
    <source>
        <dbReference type="ARBA" id="ARBA00006906"/>
    </source>
</evidence>
<dbReference type="Pfam" id="PF01081">
    <property type="entry name" value="Aldolase"/>
    <property type="match status" value="1"/>
</dbReference>